<evidence type="ECO:0000256" key="7">
    <source>
        <dbReference type="PIRNR" id="PIRNR000232"/>
    </source>
</evidence>
<name>A0A8E0KL10_9CAUL</name>
<evidence type="ECO:0000256" key="2">
    <source>
        <dbReference type="ARBA" id="ARBA00022630"/>
    </source>
</evidence>
<dbReference type="PIRSF" id="PIRSF000232">
    <property type="entry name" value="YdjA"/>
    <property type="match status" value="1"/>
</dbReference>
<feature type="binding site" description="in other chain" evidence="8">
    <location>
        <begin position="147"/>
        <end position="149"/>
    </location>
    <ligand>
        <name>FMN</name>
        <dbReference type="ChEBI" id="CHEBI:58210"/>
        <note>ligand shared between dimeric partners</note>
    </ligand>
</feature>
<dbReference type="InterPro" id="IPR000415">
    <property type="entry name" value="Nitroreductase-like"/>
</dbReference>
<evidence type="ECO:0000256" key="3">
    <source>
        <dbReference type="ARBA" id="ARBA00022643"/>
    </source>
</evidence>
<dbReference type="EMBL" id="BATC01000017">
    <property type="protein sequence ID" value="GAD59029.1"/>
    <property type="molecule type" value="Genomic_DNA"/>
</dbReference>
<evidence type="ECO:0000313" key="11">
    <source>
        <dbReference type="Proteomes" id="UP000016569"/>
    </source>
</evidence>
<dbReference type="InterPro" id="IPR026021">
    <property type="entry name" value="YdjA-like"/>
</dbReference>
<feature type="binding site" evidence="8">
    <location>
        <position position="60"/>
    </location>
    <ligand>
        <name>FMN</name>
        <dbReference type="ChEBI" id="CHEBI:58210"/>
        <note>ligand shared between dimeric partners</note>
    </ligand>
</feature>
<comment type="caution">
    <text evidence="10">The sequence shown here is derived from an EMBL/GenBank/DDBJ whole genome shotgun (WGS) entry which is preliminary data.</text>
</comment>
<keyword evidence="2 7" id="KW-0285">Flavoprotein</keyword>
<feature type="binding site" description="in other chain" evidence="8">
    <location>
        <begin position="29"/>
        <end position="31"/>
    </location>
    <ligand>
        <name>FMN</name>
        <dbReference type="ChEBI" id="CHEBI:58210"/>
        <note>ligand shared between dimeric partners</note>
    </ligand>
</feature>
<gene>
    <name evidence="10" type="ORF">MBEBAB_1279</name>
</gene>
<keyword evidence="3 7" id="KW-0288">FMN</keyword>
<proteinExistence type="inferred from homology"/>
<dbReference type="InterPro" id="IPR052530">
    <property type="entry name" value="NAD(P)H_nitroreductase"/>
</dbReference>
<keyword evidence="4 7" id="KW-0521">NADP</keyword>
<comment type="cofactor">
    <cofactor evidence="8">
        <name>FMN</name>
        <dbReference type="ChEBI" id="CHEBI:58210"/>
    </cofactor>
    <text evidence="8">Binds 1 FMN per subunit.</text>
</comment>
<keyword evidence="5 7" id="KW-0560">Oxidoreductase</keyword>
<evidence type="ECO:0000256" key="6">
    <source>
        <dbReference type="ARBA" id="ARBA00023027"/>
    </source>
</evidence>
<reference evidence="11" key="1">
    <citation type="journal article" date="2013" name="Genome Announc.">
        <title>Draft Genome Sequence of the Dimorphic Prosthecate Bacterium Brevundimonas abyssalis TAR-001T.</title>
        <authorList>
            <person name="Tsubouchi T."/>
            <person name="Nishi S."/>
            <person name="Usui K."/>
            <person name="Shimane Y."/>
            <person name="Takaki Y."/>
            <person name="Maruyama T."/>
            <person name="Hatada Y."/>
        </authorList>
    </citation>
    <scope>NUCLEOTIDE SEQUENCE [LARGE SCALE GENOMIC DNA]</scope>
    <source>
        <strain evidence="11">TAR-001</strain>
    </source>
</reference>
<dbReference type="PANTHER" id="PTHR43821">
    <property type="entry name" value="NAD(P)H NITROREDUCTASE YDJA-RELATED"/>
    <property type="match status" value="1"/>
</dbReference>
<dbReference type="Gene3D" id="3.40.109.10">
    <property type="entry name" value="NADH Oxidase"/>
    <property type="match status" value="1"/>
</dbReference>
<evidence type="ECO:0000256" key="4">
    <source>
        <dbReference type="ARBA" id="ARBA00022857"/>
    </source>
</evidence>
<feature type="binding site" evidence="8">
    <location>
        <position position="56"/>
    </location>
    <ligand>
        <name>FMN</name>
        <dbReference type="ChEBI" id="CHEBI:58210"/>
        <note>ligand shared between dimeric partners</note>
    </ligand>
</feature>
<evidence type="ECO:0000256" key="8">
    <source>
        <dbReference type="PIRSR" id="PIRSR000232-1"/>
    </source>
</evidence>
<feature type="domain" description="Nitroreductase" evidence="9">
    <location>
        <begin position="44"/>
        <end position="177"/>
    </location>
</feature>
<protein>
    <recommendedName>
        <fullName evidence="7">Putative NAD(P)H nitroreductase</fullName>
        <ecNumber evidence="7">1.-.-.-</ecNumber>
    </recommendedName>
</protein>
<dbReference type="AlphaFoldDB" id="A0A8E0KL10"/>
<organism evidence="10 11">
    <name type="scientific">Brevundimonas abyssalis TAR-001</name>
    <dbReference type="NCBI Taxonomy" id="1391729"/>
    <lineage>
        <taxon>Bacteria</taxon>
        <taxon>Pseudomonadati</taxon>
        <taxon>Pseudomonadota</taxon>
        <taxon>Alphaproteobacteria</taxon>
        <taxon>Caulobacterales</taxon>
        <taxon>Caulobacteraceae</taxon>
        <taxon>Brevundimonas</taxon>
    </lineage>
</organism>
<dbReference type="SUPFAM" id="SSF55469">
    <property type="entry name" value="FMN-dependent nitroreductase-like"/>
    <property type="match status" value="1"/>
</dbReference>
<keyword evidence="11" id="KW-1185">Reference proteome</keyword>
<dbReference type="Proteomes" id="UP000016569">
    <property type="component" value="Unassembled WGS sequence"/>
</dbReference>
<evidence type="ECO:0000256" key="1">
    <source>
        <dbReference type="ARBA" id="ARBA00007118"/>
    </source>
</evidence>
<dbReference type="GO" id="GO:0016491">
    <property type="term" value="F:oxidoreductase activity"/>
    <property type="evidence" value="ECO:0007669"/>
    <property type="project" value="UniProtKB-UniRule"/>
</dbReference>
<keyword evidence="6 7" id="KW-0520">NAD</keyword>
<sequence>MIMSPYAPVGAPLPAPEPSEAYLKRLSNRRSTPAQTIGAPGPGEDQIARIISVAARTPDHGKLAPWRFVILGAAAKARIAAELEPMAPDPKGVAVLAKLRASPVCVMVVATPVESQKIPQWEQELSAGAVCMNLLHAADALGFGANWITDWYAYEPAATALFGVKAGERIAGFIHLGTPAAPPLERDRPDLSALISRLD</sequence>
<evidence type="ECO:0000313" key="10">
    <source>
        <dbReference type="EMBL" id="GAD59029.1"/>
    </source>
</evidence>
<dbReference type="InterPro" id="IPR029479">
    <property type="entry name" value="Nitroreductase"/>
</dbReference>
<dbReference type="Pfam" id="PF00881">
    <property type="entry name" value="Nitroreductase"/>
    <property type="match status" value="1"/>
</dbReference>
<comment type="similarity">
    <text evidence="1 7">Belongs to the nitroreductase family.</text>
</comment>
<evidence type="ECO:0000259" key="9">
    <source>
        <dbReference type="Pfam" id="PF00881"/>
    </source>
</evidence>
<accession>A0A8E0KL10</accession>
<dbReference type="EC" id="1.-.-.-" evidence="7"/>
<dbReference type="PANTHER" id="PTHR43821:SF1">
    <property type="entry name" value="NAD(P)H NITROREDUCTASE YDJA-RELATED"/>
    <property type="match status" value="1"/>
</dbReference>
<evidence type="ECO:0000256" key="5">
    <source>
        <dbReference type="ARBA" id="ARBA00023002"/>
    </source>
</evidence>
<dbReference type="CDD" id="cd02135">
    <property type="entry name" value="YdjA-like"/>
    <property type="match status" value="1"/>
</dbReference>